<dbReference type="GlyGen" id="G3GX58">
    <property type="glycosylation" value="1 site"/>
</dbReference>
<keyword evidence="3" id="KW-0333">Golgi apparatus</keyword>
<keyword evidence="4" id="KW-0968">Cytoplasmic vesicle</keyword>
<feature type="region of interest" description="Disordered" evidence="5">
    <location>
        <begin position="476"/>
        <end position="496"/>
    </location>
</feature>
<dbReference type="EMBL" id="JH000058">
    <property type="protein sequence ID" value="EGW06232.1"/>
    <property type="molecule type" value="Genomic_DNA"/>
</dbReference>
<comment type="subcellular location">
    <subcellularLocation>
        <location evidence="1">Cytoplasmic vesicle</location>
    </subcellularLocation>
    <subcellularLocation>
        <location evidence="2">Golgi apparatus</location>
    </subcellularLocation>
</comment>
<dbReference type="InterPro" id="IPR039273">
    <property type="entry name" value="TEPSIN"/>
</dbReference>
<dbReference type="Pfam" id="PF25827">
    <property type="entry name" value="TVHS-like"/>
    <property type="match status" value="1"/>
</dbReference>
<evidence type="ECO:0000256" key="6">
    <source>
        <dbReference type="SAM" id="SignalP"/>
    </source>
</evidence>
<dbReference type="eggNOG" id="ENOG502QV38">
    <property type="taxonomic scope" value="Eukaryota"/>
</dbReference>
<evidence type="ECO:0000256" key="2">
    <source>
        <dbReference type="ARBA" id="ARBA00004555"/>
    </source>
</evidence>
<organism evidence="8 9">
    <name type="scientific">Cricetulus griseus</name>
    <name type="common">Chinese hamster</name>
    <name type="synonym">Cricetulus barabensis griseus</name>
    <dbReference type="NCBI Taxonomy" id="10029"/>
    <lineage>
        <taxon>Eukaryota</taxon>
        <taxon>Metazoa</taxon>
        <taxon>Chordata</taxon>
        <taxon>Craniata</taxon>
        <taxon>Vertebrata</taxon>
        <taxon>Euteleostomi</taxon>
        <taxon>Mammalia</taxon>
        <taxon>Eutheria</taxon>
        <taxon>Euarchontoglires</taxon>
        <taxon>Glires</taxon>
        <taxon>Rodentia</taxon>
        <taxon>Myomorpha</taxon>
        <taxon>Muroidea</taxon>
        <taxon>Cricetidae</taxon>
        <taxon>Cricetinae</taxon>
        <taxon>Cricetulus</taxon>
    </lineage>
</organism>
<protein>
    <submittedName>
        <fullName evidence="8">Uncharacterized protein C17orf56-like</fullName>
    </submittedName>
</protein>
<dbReference type="GO" id="GO:0032588">
    <property type="term" value="C:trans-Golgi network membrane"/>
    <property type="evidence" value="ECO:0007669"/>
    <property type="project" value="TreeGrafter"/>
</dbReference>
<feature type="chain" id="PRO_5003443719" evidence="6">
    <location>
        <begin position="22"/>
        <end position="504"/>
    </location>
</feature>
<dbReference type="STRING" id="10029.G3GX58"/>
<reference evidence="9" key="1">
    <citation type="journal article" date="2011" name="Nat. Biotechnol.">
        <title>The genomic sequence of the Chinese hamster ovary (CHO)-K1 cell line.</title>
        <authorList>
            <person name="Xu X."/>
            <person name="Nagarajan H."/>
            <person name="Lewis N.E."/>
            <person name="Pan S."/>
            <person name="Cai Z."/>
            <person name="Liu X."/>
            <person name="Chen W."/>
            <person name="Xie M."/>
            <person name="Wang W."/>
            <person name="Hammond S."/>
            <person name="Andersen M.R."/>
            <person name="Neff N."/>
            <person name="Passarelli B."/>
            <person name="Koh W."/>
            <person name="Fan H.C."/>
            <person name="Wang J."/>
            <person name="Gui Y."/>
            <person name="Lee K.H."/>
            <person name="Betenbaugh M.J."/>
            <person name="Quake S.R."/>
            <person name="Famili I."/>
            <person name="Palsson B.O."/>
            <person name="Wang J."/>
        </authorList>
    </citation>
    <scope>NUCLEOTIDE SEQUENCE [LARGE SCALE GENOMIC DNA]</scope>
    <source>
        <strain evidence="9">CHO K1 cell line</strain>
    </source>
</reference>
<dbReference type="CDD" id="cd03572">
    <property type="entry name" value="ENTH_like_Tepsin"/>
    <property type="match status" value="1"/>
</dbReference>
<dbReference type="Proteomes" id="UP000001075">
    <property type="component" value="Unassembled WGS sequence"/>
</dbReference>
<evidence type="ECO:0000256" key="4">
    <source>
        <dbReference type="ARBA" id="ARBA00023329"/>
    </source>
</evidence>
<feature type="compositionally biased region" description="Polar residues" evidence="5">
    <location>
        <begin position="429"/>
        <end position="443"/>
    </location>
</feature>
<feature type="domain" description="AP-4 complex accessory subunit Tepsin VHS/ENTH-like" evidence="7">
    <location>
        <begin position="243"/>
        <end position="347"/>
    </location>
</feature>
<proteinExistence type="predicted"/>
<evidence type="ECO:0000313" key="9">
    <source>
        <dbReference type="Proteomes" id="UP000001075"/>
    </source>
</evidence>
<dbReference type="InParanoid" id="G3GX58"/>
<gene>
    <name evidence="8" type="ORF">I79_002372</name>
</gene>
<keyword evidence="6" id="KW-0732">Signal</keyword>
<dbReference type="InterPro" id="IPR008942">
    <property type="entry name" value="ENTH_VHS"/>
</dbReference>
<dbReference type="InterPro" id="IPR058028">
    <property type="entry name" value="Tepsin_VHS/ENTH-like"/>
</dbReference>
<dbReference type="AlphaFoldDB" id="G3GX58"/>
<feature type="signal peptide" evidence="6">
    <location>
        <begin position="1"/>
        <end position="21"/>
    </location>
</feature>
<dbReference type="PaxDb" id="10029-XP_007628122.1"/>
<evidence type="ECO:0000259" key="7">
    <source>
        <dbReference type="Pfam" id="PF25827"/>
    </source>
</evidence>
<evidence type="ECO:0000256" key="5">
    <source>
        <dbReference type="SAM" id="MobiDB-lite"/>
    </source>
</evidence>
<feature type="compositionally biased region" description="Polar residues" evidence="5">
    <location>
        <begin position="476"/>
        <end position="495"/>
    </location>
</feature>
<sequence>MNLSTLQVLKILLYLCGHGSSSFLLTLRRNSALIQEATAFAGPPDPLHGNSLYQKVRAAAQDLGSALFSDAMPLPPSQPPQALPPAGMGAQARPHSALQGFGYSKEWGRTGSAGEAFLSTIQKAAEVVANAVRPGPENPSTQGLLPHRDAYQPAVTPSAIHTHPNPGNLILGARAVRHQPGQAGGGWDELDSGPSSQNSSCTSNLSRASDSGSRSGSDSQSGASHETGDLTERAEGMAPNDCQQELSLVRTITQGSRVFLSREETQHFIKECGLLNCEAVLELLLHQLVGTSEGEQMRALCAIASFGAADLLPQEHVLHLCRPQLQELGAGNPGPVTNKATKILRHFEASCGQQIPALRPSALPSSAAALVGPADLLTSPVPPPGSQVFLQPLSSTTVVPRDPVPAPLPDTVPPTLEDASEVKTHLVCSSEQGTGFEQSPENTDTPEDSSRPCLWSSNSLFEGMELVACPSLPCPSSQDLQPGSQKVTTKPSVSEPSAFAFLNM</sequence>
<feature type="compositionally biased region" description="Low complexity" evidence="5">
    <location>
        <begin position="192"/>
        <end position="224"/>
    </location>
</feature>
<evidence type="ECO:0000256" key="1">
    <source>
        <dbReference type="ARBA" id="ARBA00004541"/>
    </source>
</evidence>
<dbReference type="InterPro" id="IPR035802">
    <property type="entry name" value="ENTH/VHS_tepsin"/>
</dbReference>
<name>G3GX58_CRIGR</name>
<dbReference type="FunCoup" id="G3GX58">
    <property type="interactions" value="1441"/>
</dbReference>
<dbReference type="Gene3D" id="1.25.40.90">
    <property type="match status" value="1"/>
</dbReference>
<dbReference type="PANTHER" id="PTHR21514:SF0">
    <property type="entry name" value="AP-4 COMPLEX ACCESSORY SUBUNIT TEPSIN"/>
    <property type="match status" value="1"/>
</dbReference>
<evidence type="ECO:0000256" key="3">
    <source>
        <dbReference type="ARBA" id="ARBA00023034"/>
    </source>
</evidence>
<dbReference type="GO" id="GO:0031410">
    <property type="term" value="C:cytoplasmic vesicle"/>
    <property type="evidence" value="ECO:0007669"/>
    <property type="project" value="UniProtKB-SubCell"/>
</dbReference>
<accession>G3GX58</accession>
<feature type="region of interest" description="Disordered" evidence="5">
    <location>
        <begin position="179"/>
        <end position="229"/>
    </location>
</feature>
<evidence type="ECO:0000313" key="8">
    <source>
        <dbReference type="EMBL" id="EGW06232.1"/>
    </source>
</evidence>
<feature type="region of interest" description="Disordered" evidence="5">
    <location>
        <begin position="429"/>
        <end position="452"/>
    </location>
</feature>
<dbReference type="PANTHER" id="PTHR21514">
    <property type="entry name" value="AP-4 COMPLEX ACCESSORY SUBUNIT TEPSIN"/>
    <property type="match status" value="1"/>
</dbReference>